<comment type="similarity">
    <text evidence="12 14">Belongs to the TonB-dependent receptor family.</text>
</comment>
<dbReference type="PANTHER" id="PTHR32552:SF81">
    <property type="entry name" value="TONB-DEPENDENT OUTER MEMBRANE RECEPTOR"/>
    <property type="match status" value="1"/>
</dbReference>
<name>U3A6X8_9SPHN</name>
<evidence type="ECO:0000256" key="1">
    <source>
        <dbReference type="ARBA" id="ARBA00004571"/>
    </source>
</evidence>
<dbReference type="Proteomes" id="UP000016568">
    <property type="component" value="Unassembled WGS sequence"/>
</dbReference>
<evidence type="ECO:0000256" key="2">
    <source>
        <dbReference type="ARBA" id="ARBA00022448"/>
    </source>
</evidence>
<dbReference type="PANTHER" id="PTHR32552">
    <property type="entry name" value="FERRICHROME IRON RECEPTOR-RELATED"/>
    <property type="match status" value="1"/>
</dbReference>
<keyword evidence="9 13" id="KW-0798">TonB box</keyword>
<gene>
    <name evidence="17" type="ORF">NT2_09_01060</name>
</gene>
<evidence type="ECO:0000256" key="5">
    <source>
        <dbReference type="ARBA" id="ARBA00022692"/>
    </source>
</evidence>
<evidence type="ECO:0000256" key="8">
    <source>
        <dbReference type="ARBA" id="ARBA00023065"/>
    </source>
</evidence>
<dbReference type="Gene3D" id="2.40.170.20">
    <property type="entry name" value="TonB-dependent receptor, beta-barrel domain"/>
    <property type="match status" value="1"/>
</dbReference>
<evidence type="ECO:0000313" key="18">
    <source>
        <dbReference type="Proteomes" id="UP000016568"/>
    </source>
</evidence>
<evidence type="ECO:0000259" key="15">
    <source>
        <dbReference type="Pfam" id="PF00593"/>
    </source>
</evidence>
<keyword evidence="5 12" id="KW-0812">Transmembrane</keyword>
<keyword evidence="3 12" id="KW-1134">Transmembrane beta strand</keyword>
<keyword evidence="7" id="KW-0408">Iron</keyword>
<dbReference type="SUPFAM" id="SSF56935">
    <property type="entry name" value="Porins"/>
    <property type="match status" value="1"/>
</dbReference>
<dbReference type="InterPro" id="IPR000531">
    <property type="entry name" value="Beta-barrel_TonB"/>
</dbReference>
<evidence type="ECO:0000259" key="16">
    <source>
        <dbReference type="Pfam" id="PF07715"/>
    </source>
</evidence>
<evidence type="ECO:0000256" key="6">
    <source>
        <dbReference type="ARBA" id="ARBA00022729"/>
    </source>
</evidence>
<reference evidence="17 18" key="1">
    <citation type="submission" date="2013-09" db="EMBL/GenBank/DDBJ databases">
        <title>Whole genome shotgun sequence of Novosphingobium tardaugens NBRC 16725.</title>
        <authorList>
            <person name="Isaki S."/>
            <person name="Hosoyama A."/>
            <person name="Tsuchikane K."/>
            <person name="Katsumata H."/>
            <person name="Ando Y."/>
            <person name="Yamazaki S."/>
            <person name="Fujita N."/>
        </authorList>
    </citation>
    <scope>NUCLEOTIDE SEQUENCE [LARGE SCALE GENOMIC DNA]</scope>
    <source>
        <strain evidence="17 18">NBRC 16725</strain>
    </source>
</reference>
<evidence type="ECO:0000256" key="3">
    <source>
        <dbReference type="ARBA" id="ARBA00022452"/>
    </source>
</evidence>
<dbReference type="InterPro" id="IPR036942">
    <property type="entry name" value="Beta-barrel_TonB_sf"/>
</dbReference>
<keyword evidence="2 12" id="KW-0813">Transport</keyword>
<dbReference type="PROSITE" id="PS00430">
    <property type="entry name" value="TONB_DEPENDENT_REC_1"/>
    <property type="match status" value="1"/>
</dbReference>
<evidence type="ECO:0000256" key="9">
    <source>
        <dbReference type="ARBA" id="ARBA00023077"/>
    </source>
</evidence>
<dbReference type="InterPro" id="IPR012910">
    <property type="entry name" value="Plug_dom"/>
</dbReference>
<keyword evidence="10 12" id="KW-0472">Membrane</keyword>
<dbReference type="PROSITE" id="PS52016">
    <property type="entry name" value="TONB_DEPENDENT_REC_3"/>
    <property type="match status" value="1"/>
</dbReference>
<dbReference type="EMBL" id="BASZ01000009">
    <property type="protein sequence ID" value="GAD50498.1"/>
    <property type="molecule type" value="Genomic_DNA"/>
</dbReference>
<dbReference type="InterPro" id="IPR039426">
    <property type="entry name" value="TonB-dep_rcpt-like"/>
</dbReference>
<keyword evidence="4" id="KW-0410">Iron transport</keyword>
<dbReference type="GO" id="GO:0006826">
    <property type="term" value="P:iron ion transport"/>
    <property type="evidence" value="ECO:0007669"/>
    <property type="project" value="UniProtKB-KW"/>
</dbReference>
<protein>
    <submittedName>
        <fullName evidence="17">Putative TonB-dependent receptor</fullName>
    </submittedName>
</protein>
<evidence type="ECO:0000313" key="17">
    <source>
        <dbReference type="EMBL" id="GAD50498.1"/>
    </source>
</evidence>
<proteinExistence type="inferred from homology"/>
<dbReference type="AlphaFoldDB" id="U3A6X8"/>
<keyword evidence="8" id="KW-0406">Ion transport</keyword>
<evidence type="ECO:0000256" key="14">
    <source>
        <dbReference type="RuleBase" id="RU003357"/>
    </source>
</evidence>
<dbReference type="Pfam" id="PF07715">
    <property type="entry name" value="Plug"/>
    <property type="match status" value="1"/>
</dbReference>
<dbReference type="Gene3D" id="2.170.130.10">
    <property type="entry name" value="TonB-dependent receptor, plug domain"/>
    <property type="match status" value="1"/>
</dbReference>
<dbReference type="eggNOG" id="COG4774">
    <property type="taxonomic scope" value="Bacteria"/>
</dbReference>
<feature type="short sequence motif" description="TonB box" evidence="13">
    <location>
        <begin position="36"/>
        <end position="42"/>
    </location>
</feature>
<evidence type="ECO:0000256" key="11">
    <source>
        <dbReference type="ARBA" id="ARBA00023237"/>
    </source>
</evidence>
<feature type="domain" description="TonB-dependent receptor-like beta-barrel" evidence="15">
    <location>
        <begin position="316"/>
        <end position="778"/>
    </location>
</feature>
<comment type="subcellular location">
    <subcellularLocation>
        <location evidence="1 12">Cell outer membrane</location>
        <topology evidence="1 12">Multi-pass membrane protein</topology>
    </subcellularLocation>
</comment>
<keyword evidence="6" id="KW-0732">Signal</keyword>
<organism evidence="17 18">
    <name type="scientific">Caenibius tardaugens NBRC 16725</name>
    <dbReference type="NCBI Taxonomy" id="1219035"/>
    <lineage>
        <taxon>Bacteria</taxon>
        <taxon>Pseudomonadati</taxon>
        <taxon>Pseudomonadota</taxon>
        <taxon>Alphaproteobacteria</taxon>
        <taxon>Sphingomonadales</taxon>
        <taxon>Erythrobacteraceae</taxon>
        <taxon>Caenibius</taxon>
    </lineage>
</organism>
<dbReference type="InterPro" id="IPR010916">
    <property type="entry name" value="TonB_box_CS"/>
</dbReference>
<dbReference type="Pfam" id="PF00593">
    <property type="entry name" value="TonB_dep_Rec_b-barrel"/>
    <property type="match status" value="1"/>
</dbReference>
<comment type="caution">
    <text evidence="17">The sequence shown here is derived from an EMBL/GenBank/DDBJ whole genome shotgun (WGS) entry which is preliminary data.</text>
</comment>
<evidence type="ECO:0000256" key="7">
    <source>
        <dbReference type="ARBA" id="ARBA00023004"/>
    </source>
</evidence>
<evidence type="ECO:0000256" key="12">
    <source>
        <dbReference type="PROSITE-ProRule" id="PRU01360"/>
    </source>
</evidence>
<accession>U3A6X8</accession>
<feature type="domain" description="TonB-dependent receptor plug" evidence="16">
    <location>
        <begin position="48"/>
        <end position="160"/>
    </location>
</feature>
<sequence length="817" mass="88507">MLSAAVSFIALATPDIALGQSAGSGANASAGHDLNTIIVTANRREERAQDVPIAITAFSSQRLEQQNITKAEDLIASVPSMTVGTAGSGSRDAQTITLRGQGAAFQASPGVVIYMNEVPLPTATSLTQQGGPGNFLDLENMQVLAGPQGTLFGRNATGGAVLLVPRKPTDDFGGHIQVGIGNHRNREVQAVINAPLVKEKLALRIAGQFQDREGYTHDVTFDKNRDDVHYYSGRIGLLFRPSERFENYLMAYGARSRNNGAGNVHNQFNIAGLKGVGFCVDAPTVPSGIQVSCDVYRAATAKAKALGTRATAHSLDSYQEVRAWGLVNTSNLDLSDAIKLRNIVSYHKFKVGYLYDGDATPFQQFDVGVPQARLPSGYRNGVPYDHYRDNVRLFTEELQLQGDFLDKRLTFTAGAFLLNQKPDGVQASSQINYCPASMTGNPAACVPARSYYGTKTSSKALYAQATVDLGLMTPALDRVKLTLGYRYTWDDISGFAEGYTPAGANFRCASTATVVSNPANCRIAGELKSKAPTWLIGLDYKATDDLLLYAKVSRGYKAGGFNSLSVRETTRTFQPEYVTSYEAGFKSDWTLGDVLAQLNVNGYYLKYKGIQRAASDFNATTRASGVQILSSDARIKGVEVIASLKFANNLELSATYSHTDADYKNYTFRPATAPVKDCSGQTIPAGQLADSSCLPFQYVAPHTFSARISYRTDLPGTLGALSLYANYSHTSAQYTEAFLLPEVQPDSYFKSFGLLSLSATWSDIMGSNVDVTAYATNLTNKLYQINNTHVFQTGSLLSSAALYGEPRMYGMRVRYNF</sequence>
<evidence type="ECO:0000256" key="13">
    <source>
        <dbReference type="PROSITE-ProRule" id="PRU10143"/>
    </source>
</evidence>
<evidence type="ECO:0000256" key="10">
    <source>
        <dbReference type="ARBA" id="ARBA00023136"/>
    </source>
</evidence>
<keyword evidence="18" id="KW-1185">Reference proteome</keyword>
<evidence type="ECO:0000256" key="4">
    <source>
        <dbReference type="ARBA" id="ARBA00022496"/>
    </source>
</evidence>
<dbReference type="InterPro" id="IPR037066">
    <property type="entry name" value="Plug_dom_sf"/>
</dbReference>
<keyword evidence="17" id="KW-0675">Receptor</keyword>
<keyword evidence="11 12" id="KW-0998">Cell outer membrane</keyword>
<dbReference type="GO" id="GO:0009279">
    <property type="term" value="C:cell outer membrane"/>
    <property type="evidence" value="ECO:0007669"/>
    <property type="project" value="UniProtKB-SubCell"/>
</dbReference>